<reference evidence="7" key="1">
    <citation type="journal article" date="2019" name="Int. J. Syst. Evol. Microbiol.">
        <title>The Global Catalogue of Microorganisms (GCM) 10K type strain sequencing project: providing services to taxonomists for standard genome sequencing and annotation.</title>
        <authorList>
            <consortium name="The Broad Institute Genomics Platform"/>
            <consortium name="The Broad Institute Genome Sequencing Center for Infectious Disease"/>
            <person name="Wu L."/>
            <person name="Ma J."/>
        </authorList>
    </citation>
    <scope>NUCLEOTIDE SEQUENCE [LARGE SCALE GENOMIC DNA]</scope>
    <source>
        <strain evidence="7">CGMCC 1.16444</strain>
    </source>
</reference>
<evidence type="ECO:0000313" key="7">
    <source>
        <dbReference type="Proteomes" id="UP001595796"/>
    </source>
</evidence>
<dbReference type="Proteomes" id="UP001595796">
    <property type="component" value="Unassembled WGS sequence"/>
</dbReference>
<accession>A0ABV9YZ40</accession>
<name>A0ABV9YZ40_9HYPH</name>
<evidence type="ECO:0000256" key="1">
    <source>
        <dbReference type="ARBA" id="ARBA00004418"/>
    </source>
</evidence>
<feature type="signal peptide" evidence="4">
    <location>
        <begin position="1"/>
        <end position="22"/>
    </location>
</feature>
<comment type="caution">
    <text evidence="6">The sequence shown here is derived from an EMBL/GenBank/DDBJ whole genome shotgun (WGS) entry which is preliminary data.</text>
</comment>
<gene>
    <name evidence="6" type="ORF">ACFPFW_05375</name>
</gene>
<dbReference type="InterPro" id="IPR030678">
    <property type="entry name" value="Peptide/Ni-bd"/>
</dbReference>
<evidence type="ECO:0000256" key="4">
    <source>
        <dbReference type="SAM" id="SignalP"/>
    </source>
</evidence>
<evidence type="ECO:0000313" key="6">
    <source>
        <dbReference type="EMBL" id="MFC5067444.1"/>
    </source>
</evidence>
<dbReference type="RefSeq" id="WP_114956940.1">
    <property type="nucleotide sequence ID" value="NZ_JBHSJF010000005.1"/>
</dbReference>
<keyword evidence="7" id="KW-1185">Reference proteome</keyword>
<dbReference type="EMBL" id="JBHSJF010000005">
    <property type="protein sequence ID" value="MFC5067444.1"/>
    <property type="molecule type" value="Genomic_DNA"/>
</dbReference>
<dbReference type="Gene3D" id="3.10.105.10">
    <property type="entry name" value="Dipeptide-binding Protein, Domain 3"/>
    <property type="match status" value="1"/>
</dbReference>
<evidence type="ECO:0000259" key="5">
    <source>
        <dbReference type="Pfam" id="PF00496"/>
    </source>
</evidence>
<comment type="subcellular location">
    <subcellularLocation>
        <location evidence="1">Periplasm</location>
    </subcellularLocation>
</comment>
<dbReference type="PANTHER" id="PTHR30290:SF38">
    <property type="entry name" value="D,D-DIPEPTIDE-BINDING PERIPLASMIC PROTEIN DDPA-RELATED"/>
    <property type="match status" value="1"/>
</dbReference>
<evidence type="ECO:0000256" key="3">
    <source>
        <dbReference type="ARBA" id="ARBA00022729"/>
    </source>
</evidence>
<dbReference type="PANTHER" id="PTHR30290">
    <property type="entry name" value="PERIPLASMIC BINDING COMPONENT OF ABC TRANSPORTER"/>
    <property type="match status" value="1"/>
</dbReference>
<dbReference type="CDD" id="cd08493">
    <property type="entry name" value="PBP2_DppA_like"/>
    <property type="match status" value="1"/>
</dbReference>
<dbReference type="InterPro" id="IPR000914">
    <property type="entry name" value="SBP_5_dom"/>
</dbReference>
<evidence type="ECO:0000256" key="2">
    <source>
        <dbReference type="ARBA" id="ARBA00005695"/>
    </source>
</evidence>
<proteinExistence type="inferred from homology"/>
<feature type="chain" id="PRO_5046713674" evidence="4">
    <location>
        <begin position="23"/>
        <end position="530"/>
    </location>
</feature>
<dbReference type="Pfam" id="PF00496">
    <property type="entry name" value="SBP_bac_5"/>
    <property type="match status" value="1"/>
</dbReference>
<organism evidence="6 7">
    <name type="scientific">Flaviflagellibacter deserti</name>
    <dbReference type="NCBI Taxonomy" id="2267266"/>
    <lineage>
        <taxon>Bacteria</taxon>
        <taxon>Pseudomonadati</taxon>
        <taxon>Pseudomonadota</taxon>
        <taxon>Alphaproteobacteria</taxon>
        <taxon>Hyphomicrobiales</taxon>
        <taxon>Flaviflagellibacter</taxon>
    </lineage>
</organism>
<protein>
    <submittedName>
        <fullName evidence="6">ABC transporter substrate-binding protein</fullName>
    </submittedName>
</protein>
<sequence>MIRKSQLTLALMLSLAAIPASAKTLVFCSEGNPEGMNPQIVTTTTGMNAVRAIFNTLVEFEPGTTVLRASLAENWTISEDGTEYTFQLRKGVKFHSNALFTPSRTMNADDVIFSLERQWKTDHPFHNVSGGKYDYFKDTGMPDLLKTIEKVDDYTVKITLTHPEAPFLANLAMNFNSVLSAEYADQLLKQGMLEKLDEAPIGTGPFSFVSYQKDVAVRYRAFPDYWAGKQPVDMLIFSITPNPAVRLTKLKAGECHVIAFPNPADIEKIKVDPDLRLLSQEGMNIGYMSMNVTKKPFDDVRIRRAINMAIDKESILTAVYRGAGIVAKNPIPPTLWSYNDDVKDYPYDIEGAKKLMAEAGYPQGFESELWYMPVSRAYNPDGRRIAEMIQTDLARIGIRLNLITYEWNAYRAKLQNGDAPMALFGWTGDNGDPDNFLNVMLGCTAARPGGNNVAKWCNREFDDLVTRAKGISDRNERTRLYREAQEVAKREAPWVPLAHSVVFTGIRKDVVGFKQDPLGRHLFENVDVNN</sequence>
<comment type="similarity">
    <text evidence="2">Belongs to the bacterial solute-binding protein 5 family.</text>
</comment>
<dbReference type="PROSITE" id="PS01040">
    <property type="entry name" value="SBP_BACTERIAL_5"/>
    <property type="match status" value="1"/>
</dbReference>
<keyword evidence="3 4" id="KW-0732">Signal</keyword>
<dbReference type="Gene3D" id="3.40.190.10">
    <property type="entry name" value="Periplasmic binding protein-like II"/>
    <property type="match status" value="1"/>
</dbReference>
<dbReference type="PIRSF" id="PIRSF002741">
    <property type="entry name" value="MppA"/>
    <property type="match status" value="1"/>
</dbReference>
<feature type="domain" description="Solute-binding protein family 5" evidence="5">
    <location>
        <begin position="69"/>
        <end position="445"/>
    </location>
</feature>
<dbReference type="InterPro" id="IPR023765">
    <property type="entry name" value="SBP_5_CS"/>
</dbReference>
<dbReference type="Gene3D" id="3.90.76.10">
    <property type="entry name" value="Dipeptide-binding Protein, Domain 1"/>
    <property type="match status" value="1"/>
</dbReference>
<dbReference type="InterPro" id="IPR039424">
    <property type="entry name" value="SBP_5"/>
</dbReference>
<dbReference type="SUPFAM" id="SSF53850">
    <property type="entry name" value="Periplasmic binding protein-like II"/>
    <property type="match status" value="1"/>
</dbReference>